<dbReference type="EMBL" id="CP092621">
    <property type="protein sequence ID" value="UMM20272.1"/>
    <property type="molecule type" value="Genomic_DNA"/>
</dbReference>
<evidence type="ECO:0000313" key="3">
    <source>
        <dbReference type="EMBL" id="UMM20272.1"/>
    </source>
</evidence>
<dbReference type="PANTHER" id="PTHR31847:SF1">
    <property type="entry name" value="DUF1084 DOMAIN-CONTAINING PROTEIN-RELATED"/>
    <property type="match status" value="1"/>
</dbReference>
<gene>
    <name evidence="3" type="ORF">L5515_015596</name>
</gene>
<accession>A0AAE9EFI6</accession>
<feature type="transmembrane region" description="Helical" evidence="1">
    <location>
        <begin position="224"/>
        <end position="242"/>
    </location>
</feature>
<feature type="transmembrane region" description="Helical" evidence="1">
    <location>
        <begin position="262"/>
        <end position="284"/>
    </location>
</feature>
<evidence type="ECO:0000256" key="1">
    <source>
        <dbReference type="SAM" id="Phobius"/>
    </source>
</evidence>
<organism evidence="3 4">
    <name type="scientific">Caenorhabditis briggsae</name>
    <dbReference type="NCBI Taxonomy" id="6238"/>
    <lineage>
        <taxon>Eukaryota</taxon>
        <taxon>Metazoa</taxon>
        <taxon>Ecdysozoa</taxon>
        <taxon>Nematoda</taxon>
        <taxon>Chromadorea</taxon>
        <taxon>Rhabditida</taxon>
        <taxon>Rhabditina</taxon>
        <taxon>Rhabditomorpha</taxon>
        <taxon>Rhabditoidea</taxon>
        <taxon>Rhabditidae</taxon>
        <taxon>Peloderinae</taxon>
        <taxon>Caenorhabditis</taxon>
    </lineage>
</organism>
<evidence type="ECO:0000313" key="4">
    <source>
        <dbReference type="Proteomes" id="UP000829354"/>
    </source>
</evidence>
<keyword evidence="2" id="KW-0732">Signal</keyword>
<keyword evidence="4" id="KW-1185">Reference proteome</keyword>
<name>A0AAE9EFI6_CAEBR</name>
<dbReference type="InterPro" id="IPR009853">
    <property type="entry name" value="DUF1412"/>
</dbReference>
<sequence length="370" mass="43226">MLKTLFFILLALLLLSSTVSAGIIFRDRRAIEDYWYSNGVVNNMVSDTLAGGPSTLGWAQKTHRPKINRHIDRDPSHNYPSPNTVFESVDVLSTRLESSPNTVYETIIFRFCTTQDSFSHLYQVQMARYSYYFYNAYLCFMYFILLMIFTLHIGHLFFKPNETWACATFLVPVMIRSTYDCLSSQQDRQTARWFLWNRYVVALLLLVVNFALPASNVIEEEYSITLTIIVGTCLMIFVFSIYEHAATTYHDFRLSFPKKAKLSSFQFCCLILFHILLVIAFLVIFRITPEYISTYQSYYNNQFLRIACHLINIMSIPLNYCAVLAWNCEKLNFKGIHPVTKRRWVGVMKKDKKGTWVVDVEPEDHRIFLV</sequence>
<protein>
    <submittedName>
        <fullName evidence="3">Uncharacterized protein</fullName>
    </submittedName>
</protein>
<dbReference type="Proteomes" id="UP000829354">
    <property type="component" value="Chromosome II"/>
</dbReference>
<dbReference type="PANTHER" id="PTHR31847">
    <property type="entry name" value="PROTEIN CBG10327"/>
    <property type="match status" value="1"/>
</dbReference>
<feature type="transmembrane region" description="Helical" evidence="1">
    <location>
        <begin position="131"/>
        <end position="151"/>
    </location>
</feature>
<feature type="transmembrane region" description="Helical" evidence="1">
    <location>
        <begin position="193"/>
        <end position="212"/>
    </location>
</feature>
<keyword evidence="1" id="KW-0472">Membrane</keyword>
<dbReference type="Pfam" id="PF07203">
    <property type="entry name" value="DUF1412"/>
    <property type="match status" value="1"/>
</dbReference>
<reference evidence="3 4" key="1">
    <citation type="submission" date="2022-04" db="EMBL/GenBank/DDBJ databases">
        <title>Chromosome-level reference genomes for two strains of Caenorhabditis briggsae: an improved platform for comparative genomics.</title>
        <authorList>
            <person name="Stevens L."/>
            <person name="Andersen E."/>
        </authorList>
    </citation>
    <scope>NUCLEOTIDE SEQUENCE [LARGE SCALE GENOMIC DNA]</scope>
    <source>
        <strain evidence="3">VX34</strain>
        <tissue evidence="3">Whole-organism</tissue>
    </source>
</reference>
<keyword evidence="1" id="KW-0812">Transmembrane</keyword>
<feature type="chain" id="PRO_5042264233" evidence="2">
    <location>
        <begin position="22"/>
        <end position="370"/>
    </location>
</feature>
<dbReference type="AlphaFoldDB" id="A0AAE9EFI6"/>
<proteinExistence type="predicted"/>
<keyword evidence="1" id="KW-1133">Transmembrane helix</keyword>
<evidence type="ECO:0000256" key="2">
    <source>
        <dbReference type="SAM" id="SignalP"/>
    </source>
</evidence>
<feature type="signal peptide" evidence="2">
    <location>
        <begin position="1"/>
        <end position="21"/>
    </location>
</feature>
<feature type="transmembrane region" description="Helical" evidence="1">
    <location>
        <begin position="304"/>
        <end position="326"/>
    </location>
</feature>